<protein>
    <submittedName>
        <fullName evidence="2">Uncharacterized protein</fullName>
    </submittedName>
</protein>
<proteinExistence type="predicted"/>
<keyword evidence="3" id="KW-1185">Reference proteome</keyword>
<organism evidence="2 3">
    <name type="scientific">Posidoniimonas polymericola</name>
    <dbReference type="NCBI Taxonomy" id="2528002"/>
    <lineage>
        <taxon>Bacteria</taxon>
        <taxon>Pseudomonadati</taxon>
        <taxon>Planctomycetota</taxon>
        <taxon>Planctomycetia</taxon>
        <taxon>Pirellulales</taxon>
        <taxon>Lacipirellulaceae</taxon>
        <taxon>Posidoniimonas</taxon>
    </lineage>
</organism>
<dbReference type="EMBL" id="SJPO01000010">
    <property type="protein sequence ID" value="TWT73499.1"/>
    <property type="molecule type" value="Genomic_DNA"/>
</dbReference>
<evidence type="ECO:0000313" key="2">
    <source>
        <dbReference type="EMBL" id="TWT73499.1"/>
    </source>
</evidence>
<dbReference type="OrthoDB" id="284117at2"/>
<feature type="region of interest" description="Disordered" evidence="1">
    <location>
        <begin position="60"/>
        <end position="98"/>
    </location>
</feature>
<name>A0A5C5YEX9_9BACT</name>
<comment type="caution">
    <text evidence="2">The sequence shown here is derived from an EMBL/GenBank/DDBJ whole genome shotgun (WGS) entry which is preliminary data.</text>
</comment>
<dbReference type="Proteomes" id="UP000318478">
    <property type="component" value="Unassembled WGS sequence"/>
</dbReference>
<feature type="compositionally biased region" description="Basic and acidic residues" evidence="1">
    <location>
        <begin position="116"/>
        <end position="136"/>
    </location>
</feature>
<evidence type="ECO:0000313" key="3">
    <source>
        <dbReference type="Proteomes" id="UP000318478"/>
    </source>
</evidence>
<sequence>MPTSSYPQPNRLPARTLLTAIAVAVLSGCETESKPPAPVEPPRPEAEVKFDHIYDDIDRIVGTEDSSAHDPGPAGGANTEWSHGVERKLVKPTSEDENYRGTITITRRYTVTMFTHNRDRDKEDEKSQDDRGRDAADSGDGSDNEFEIQFGQPMTDKAAPISSSSPIKTRDGEDVKDFELEYIDGSWRLLTKPDPETESAIQAAFEYALRRQ</sequence>
<dbReference type="RefSeq" id="WP_146589887.1">
    <property type="nucleotide sequence ID" value="NZ_SJPO01000010.1"/>
</dbReference>
<feature type="compositionally biased region" description="Basic and acidic residues" evidence="1">
    <location>
        <begin position="83"/>
        <end position="98"/>
    </location>
</feature>
<evidence type="ECO:0000256" key="1">
    <source>
        <dbReference type="SAM" id="MobiDB-lite"/>
    </source>
</evidence>
<reference evidence="2 3" key="1">
    <citation type="submission" date="2019-02" db="EMBL/GenBank/DDBJ databases">
        <title>Deep-cultivation of Planctomycetes and their phenomic and genomic characterization uncovers novel biology.</title>
        <authorList>
            <person name="Wiegand S."/>
            <person name="Jogler M."/>
            <person name="Boedeker C."/>
            <person name="Pinto D."/>
            <person name="Vollmers J."/>
            <person name="Rivas-Marin E."/>
            <person name="Kohn T."/>
            <person name="Peeters S.H."/>
            <person name="Heuer A."/>
            <person name="Rast P."/>
            <person name="Oberbeckmann S."/>
            <person name="Bunk B."/>
            <person name="Jeske O."/>
            <person name="Meyerdierks A."/>
            <person name="Storesund J.E."/>
            <person name="Kallscheuer N."/>
            <person name="Luecker S."/>
            <person name="Lage O.M."/>
            <person name="Pohl T."/>
            <person name="Merkel B.J."/>
            <person name="Hornburger P."/>
            <person name="Mueller R.-W."/>
            <person name="Bruemmer F."/>
            <person name="Labrenz M."/>
            <person name="Spormann A.M."/>
            <person name="Op Den Camp H."/>
            <person name="Overmann J."/>
            <person name="Amann R."/>
            <person name="Jetten M.S.M."/>
            <person name="Mascher T."/>
            <person name="Medema M.H."/>
            <person name="Devos D.P."/>
            <person name="Kaster A.-K."/>
            <person name="Ovreas L."/>
            <person name="Rohde M."/>
            <person name="Galperin M.Y."/>
            <person name="Jogler C."/>
        </authorList>
    </citation>
    <scope>NUCLEOTIDE SEQUENCE [LARGE SCALE GENOMIC DNA]</scope>
    <source>
        <strain evidence="2 3">Pla123a</strain>
    </source>
</reference>
<feature type="region of interest" description="Disordered" evidence="1">
    <location>
        <begin position="111"/>
        <end position="175"/>
    </location>
</feature>
<accession>A0A5C5YEX9</accession>
<gene>
    <name evidence="2" type="ORF">Pla123a_38350</name>
</gene>
<dbReference type="AlphaFoldDB" id="A0A5C5YEX9"/>